<protein>
    <recommendedName>
        <fullName evidence="5">Heavy-metal resistance</fullName>
    </recommendedName>
</protein>
<organism evidence="3 4">
    <name type="scientific">Fontimonas thermophila</name>
    <dbReference type="NCBI Taxonomy" id="1076937"/>
    <lineage>
        <taxon>Bacteria</taxon>
        <taxon>Pseudomonadati</taxon>
        <taxon>Pseudomonadota</taxon>
        <taxon>Gammaproteobacteria</taxon>
        <taxon>Nevskiales</taxon>
        <taxon>Nevskiaceae</taxon>
        <taxon>Fontimonas</taxon>
    </lineage>
</organism>
<evidence type="ECO:0008006" key="5">
    <source>
        <dbReference type="Google" id="ProtNLM"/>
    </source>
</evidence>
<name>A0A1I2KEJ5_9GAMM</name>
<dbReference type="OrthoDB" id="10013606at2"/>
<keyword evidence="2" id="KW-0732">Signal</keyword>
<proteinExistence type="predicted"/>
<accession>A0A1I2KEJ5</accession>
<dbReference type="AlphaFoldDB" id="A0A1I2KEJ5"/>
<dbReference type="EMBL" id="FOOC01000017">
    <property type="protein sequence ID" value="SFF64788.1"/>
    <property type="molecule type" value="Genomic_DNA"/>
</dbReference>
<sequence length="149" mass="16375">MKAIKSLTAALLAGLTLTAAATYARDIPENDGHPEYERPMRMPTLERMAIGNALAAELAARSGRPAAEIETLLREQGLRKTAETLGFDRDTMKQALRSAREKVIDQAVQAQLITAAQAQTLKEAPAAWAHARHARREDKQAPQIRQPKQ</sequence>
<feature type="signal peptide" evidence="2">
    <location>
        <begin position="1"/>
        <end position="24"/>
    </location>
</feature>
<evidence type="ECO:0000313" key="4">
    <source>
        <dbReference type="Proteomes" id="UP000199771"/>
    </source>
</evidence>
<dbReference type="Proteomes" id="UP000199771">
    <property type="component" value="Unassembled WGS sequence"/>
</dbReference>
<evidence type="ECO:0000256" key="1">
    <source>
        <dbReference type="SAM" id="MobiDB-lite"/>
    </source>
</evidence>
<feature type="region of interest" description="Disordered" evidence="1">
    <location>
        <begin position="124"/>
        <end position="149"/>
    </location>
</feature>
<feature type="chain" id="PRO_5011595027" description="Heavy-metal resistance" evidence="2">
    <location>
        <begin position="25"/>
        <end position="149"/>
    </location>
</feature>
<dbReference type="RefSeq" id="WP_091535575.1">
    <property type="nucleotide sequence ID" value="NZ_FOOC01000017.1"/>
</dbReference>
<gene>
    <name evidence="3" type="ORF">SAMN04488120_1172</name>
</gene>
<reference evidence="3 4" key="1">
    <citation type="submission" date="2016-10" db="EMBL/GenBank/DDBJ databases">
        <authorList>
            <person name="de Groot N.N."/>
        </authorList>
    </citation>
    <scope>NUCLEOTIDE SEQUENCE [LARGE SCALE GENOMIC DNA]</scope>
    <source>
        <strain evidence="3 4">DSM 23609</strain>
    </source>
</reference>
<dbReference type="STRING" id="1076937.SAMN04488120_1172"/>
<evidence type="ECO:0000256" key="2">
    <source>
        <dbReference type="SAM" id="SignalP"/>
    </source>
</evidence>
<keyword evidence="4" id="KW-1185">Reference proteome</keyword>
<evidence type="ECO:0000313" key="3">
    <source>
        <dbReference type="EMBL" id="SFF64788.1"/>
    </source>
</evidence>